<comment type="similarity">
    <text evidence="15">Belongs to the protein kinase superfamily. Ser/Thr protein kinase family. Aurora subfamily.</text>
</comment>
<keyword evidence="6 13" id="KW-0863">Zinc-finger</keyword>
<dbReference type="SMART" id="SM00220">
    <property type="entry name" value="S_TKc"/>
    <property type="match status" value="1"/>
</dbReference>
<evidence type="ECO:0000256" key="9">
    <source>
        <dbReference type="ARBA" id="ARBA00022840"/>
    </source>
</evidence>
<dbReference type="PROSITE" id="PS50865">
    <property type="entry name" value="ZF_MYND_2"/>
    <property type="match status" value="1"/>
</dbReference>
<evidence type="ECO:0000256" key="10">
    <source>
        <dbReference type="PIRSR" id="PIRSR630616-1"/>
    </source>
</evidence>
<keyword evidence="3 15" id="KW-0808">Transferase</keyword>
<feature type="domain" description="Protein kinase" evidence="16">
    <location>
        <begin position="60"/>
        <end position="309"/>
    </location>
</feature>
<comment type="catalytic activity">
    <reaction evidence="15">
        <text>L-seryl-[protein] + ATP = O-phospho-L-seryl-[protein] + ADP + H(+)</text>
        <dbReference type="Rhea" id="RHEA:17989"/>
        <dbReference type="Rhea" id="RHEA-COMP:9863"/>
        <dbReference type="Rhea" id="RHEA-COMP:11604"/>
        <dbReference type="ChEBI" id="CHEBI:15378"/>
        <dbReference type="ChEBI" id="CHEBI:29999"/>
        <dbReference type="ChEBI" id="CHEBI:30616"/>
        <dbReference type="ChEBI" id="CHEBI:83421"/>
        <dbReference type="ChEBI" id="CHEBI:456216"/>
        <dbReference type="EC" id="2.7.11.1"/>
    </reaction>
</comment>
<keyword evidence="9 11" id="KW-0067">ATP-binding</keyword>
<feature type="binding site" evidence="14">
    <location>
        <position position="98"/>
    </location>
    <ligand>
        <name>ATP</name>
        <dbReference type="ChEBI" id="CHEBI:30616"/>
    </ligand>
</feature>
<feature type="binding site" evidence="11">
    <location>
        <begin position="138"/>
        <end position="140"/>
    </location>
    <ligand>
        <name>ATP</name>
        <dbReference type="ChEBI" id="CHEBI:30616"/>
    </ligand>
</feature>
<feature type="binding site" evidence="11">
    <location>
        <begin position="187"/>
        <end position="188"/>
    </location>
    <ligand>
        <name>ATP</name>
        <dbReference type="ChEBI" id="CHEBI:30616"/>
    </ligand>
</feature>
<dbReference type="GO" id="GO:0008270">
    <property type="term" value="F:zinc ion binding"/>
    <property type="evidence" value="ECO:0007669"/>
    <property type="project" value="UniProtKB-KW"/>
</dbReference>
<evidence type="ECO:0000256" key="1">
    <source>
        <dbReference type="ARBA" id="ARBA00011245"/>
    </source>
</evidence>
<evidence type="ECO:0000256" key="5">
    <source>
        <dbReference type="ARBA" id="ARBA00022741"/>
    </source>
</evidence>
<dbReference type="PANTHER" id="PTHR24350">
    <property type="entry name" value="SERINE/THREONINE-PROTEIN KINASE IAL-RELATED"/>
    <property type="match status" value="1"/>
</dbReference>
<evidence type="ECO:0000256" key="4">
    <source>
        <dbReference type="ARBA" id="ARBA00022723"/>
    </source>
</evidence>
<dbReference type="FunFam" id="3.30.200.20:FF:000042">
    <property type="entry name" value="Aurora kinase A"/>
    <property type="match status" value="1"/>
</dbReference>
<feature type="cross-link" description="Glycyl lysine isopeptide (Lys-Gly) (interchain with G-Cter in SUMO2)" evidence="12">
    <location>
        <position position="185"/>
    </location>
</feature>
<proteinExistence type="inferred from homology"/>
<name>A0AAU9JKH2_9CILI</name>
<dbReference type="AlphaFoldDB" id="A0AAU9JKH2"/>
<organism evidence="18 19">
    <name type="scientific">Blepharisma stoltei</name>
    <dbReference type="NCBI Taxonomy" id="1481888"/>
    <lineage>
        <taxon>Eukaryota</taxon>
        <taxon>Sar</taxon>
        <taxon>Alveolata</taxon>
        <taxon>Ciliophora</taxon>
        <taxon>Postciliodesmatophora</taxon>
        <taxon>Heterotrichea</taxon>
        <taxon>Heterotrichida</taxon>
        <taxon>Blepharismidae</taxon>
        <taxon>Blepharisma</taxon>
    </lineage>
</organism>
<accession>A0AAU9JKH2</accession>
<evidence type="ECO:0000256" key="2">
    <source>
        <dbReference type="ARBA" id="ARBA00022527"/>
    </source>
</evidence>
<keyword evidence="7 15" id="KW-0418">Kinase</keyword>
<dbReference type="EMBL" id="CAJZBQ010000040">
    <property type="protein sequence ID" value="CAG9326130.1"/>
    <property type="molecule type" value="Genomic_DNA"/>
</dbReference>
<keyword evidence="19" id="KW-1185">Reference proteome</keyword>
<dbReference type="InterPro" id="IPR011009">
    <property type="entry name" value="Kinase-like_dom_sf"/>
</dbReference>
<dbReference type="GO" id="GO:0005524">
    <property type="term" value="F:ATP binding"/>
    <property type="evidence" value="ECO:0007669"/>
    <property type="project" value="UniProtKB-UniRule"/>
</dbReference>
<evidence type="ECO:0000313" key="19">
    <source>
        <dbReference type="Proteomes" id="UP001162131"/>
    </source>
</evidence>
<comment type="catalytic activity">
    <reaction evidence="15">
        <text>L-threonyl-[protein] + ATP = O-phospho-L-threonyl-[protein] + ADP + H(+)</text>
        <dbReference type="Rhea" id="RHEA:46608"/>
        <dbReference type="Rhea" id="RHEA-COMP:11060"/>
        <dbReference type="Rhea" id="RHEA-COMP:11605"/>
        <dbReference type="ChEBI" id="CHEBI:15378"/>
        <dbReference type="ChEBI" id="CHEBI:30013"/>
        <dbReference type="ChEBI" id="CHEBI:30616"/>
        <dbReference type="ChEBI" id="CHEBI:61977"/>
        <dbReference type="ChEBI" id="CHEBI:456216"/>
        <dbReference type="EC" id="2.7.11.1"/>
    </reaction>
</comment>
<reference evidence="18" key="1">
    <citation type="submission" date="2021-09" db="EMBL/GenBank/DDBJ databases">
        <authorList>
            <consortium name="AG Swart"/>
            <person name="Singh M."/>
            <person name="Singh A."/>
            <person name="Seah K."/>
            <person name="Emmerich C."/>
        </authorList>
    </citation>
    <scope>NUCLEOTIDE SEQUENCE</scope>
    <source>
        <strain evidence="18">ATCC30299</strain>
    </source>
</reference>
<dbReference type="PROSITE" id="PS00107">
    <property type="entry name" value="PROTEIN_KINASE_ATP"/>
    <property type="match status" value="1"/>
</dbReference>
<evidence type="ECO:0000313" key="18">
    <source>
        <dbReference type="EMBL" id="CAG9326130.1"/>
    </source>
</evidence>
<evidence type="ECO:0000256" key="13">
    <source>
        <dbReference type="PROSITE-ProRule" id="PRU00134"/>
    </source>
</evidence>
<dbReference type="Pfam" id="PF00069">
    <property type="entry name" value="Pkinase"/>
    <property type="match status" value="1"/>
</dbReference>
<dbReference type="SUPFAM" id="SSF144232">
    <property type="entry name" value="HIT/MYND zinc finger-like"/>
    <property type="match status" value="1"/>
</dbReference>
<dbReference type="InterPro" id="IPR030616">
    <property type="entry name" value="Aur-like"/>
</dbReference>
<gene>
    <name evidence="18" type="ORF">BSTOLATCC_MIC40564</name>
</gene>
<dbReference type="CDD" id="cd14007">
    <property type="entry name" value="STKc_Aurora"/>
    <property type="match status" value="1"/>
</dbReference>
<sequence length="516" mass="60512">MACANFYCANRIIEEFKCWSCEQLIYCSQGCMTQDWITYHQFTCRYAQKLSLNDFCEVHDISLKILGKGSYGEVRLYKQKSTSHLFAIKEIRKKLVKKHSSVISLLREINIHKILHHHNIIQLPRHFENEKSVFLLLEYAPNGNLYKLIRQKQGLSEEKAWKFFSQTCIGLKYLHDNGIIHRDLKPENLLLDKENNIKICDFGWCVQTKEIRKTFCGTLDYMAPEMLENKGHFFEVDLWAMGVLLYELIHGYPPFRATKDSEKCQQILSREIIFGSFVSAAAKDLILKLVRVDPSKRLKLNKILVHPWIMKYAPNSGYSENMKIRHKEKGVGVITDITGLLCTVFYSDLNLYQYYAVPDLPFLIEIIFDDPERPLNSLRKLKTMAATPRKMKRKRTKSIQCFEDVMNRFKEEGYMNRKVESSENFTKNANVEKNLKIKRINTNESVNSQQNDSIRSTLDTSVIALQEKEQELRRLTWSIENNSIKKKKSESLTETRKSGYFDYFAQLFWCSQRKTA</sequence>
<dbReference type="Gene3D" id="1.10.510.10">
    <property type="entry name" value="Transferase(Phosphotransferase) domain 1"/>
    <property type="match status" value="1"/>
</dbReference>
<comment type="caution">
    <text evidence="18">The sequence shown here is derived from an EMBL/GenBank/DDBJ whole genome shotgun (WGS) entry which is preliminary data.</text>
</comment>
<protein>
    <recommendedName>
        <fullName evidence="15">Aurora kinase</fullName>
        <ecNumber evidence="15">2.7.11.1</ecNumber>
    </recommendedName>
</protein>
<evidence type="ECO:0000256" key="11">
    <source>
        <dbReference type="PIRSR" id="PIRSR630616-2"/>
    </source>
</evidence>
<evidence type="ECO:0000256" key="14">
    <source>
        <dbReference type="PROSITE-ProRule" id="PRU10141"/>
    </source>
</evidence>
<dbReference type="SUPFAM" id="SSF56112">
    <property type="entry name" value="Protein kinase-like (PK-like)"/>
    <property type="match status" value="1"/>
</dbReference>
<feature type="active site" description="Proton acceptor" evidence="10">
    <location>
        <position position="183"/>
    </location>
</feature>
<evidence type="ECO:0000256" key="12">
    <source>
        <dbReference type="PIRSR" id="PIRSR630616-3"/>
    </source>
</evidence>
<dbReference type="InterPro" id="IPR000719">
    <property type="entry name" value="Prot_kinase_dom"/>
</dbReference>
<evidence type="ECO:0000256" key="3">
    <source>
        <dbReference type="ARBA" id="ARBA00022679"/>
    </source>
</evidence>
<evidence type="ECO:0000259" key="17">
    <source>
        <dbReference type="PROSITE" id="PS50865"/>
    </source>
</evidence>
<keyword evidence="5 11" id="KW-0547">Nucleotide-binding</keyword>
<evidence type="ECO:0000259" key="16">
    <source>
        <dbReference type="PROSITE" id="PS50011"/>
    </source>
</evidence>
<dbReference type="InterPro" id="IPR002893">
    <property type="entry name" value="Znf_MYND"/>
</dbReference>
<dbReference type="Pfam" id="PF01753">
    <property type="entry name" value="zf-MYND"/>
    <property type="match status" value="1"/>
</dbReference>
<dbReference type="EC" id="2.7.11.1" evidence="15"/>
<dbReference type="PROSITE" id="PS50011">
    <property type="entry name" value="PROTEIN_KINASE_DOM"/>
    <property type="match status" value="1"/>
</dbReference>
<dbReference type="InterPro" id="IPR008271">
    <property type="entry name" value="Ser/Thr_kinase_AS"/>
</dbReference>
<dbReference type="InterPro" id="IPR017441">
    <property type="entry name" value="Protein_kinase_ATP_BS"/>
</dbReference>
<dbReference type="PROSITE" id="PS00108">
    <property type="entry name" value="PROTEIN_KINASE_ST"/>
    <property type="match status" value="1"/>
</dbReference>
<feature type="binding site" evidence="11">
    <location>
        <position position="89"/>
    </location>
    <ligand>
        <name>ATP</name>
        <dbReference type="ChEBI" id="CHEBI:30616"/>
    </ligand>
</feature>
<feature type="domain" description="MYND-type" evidence="17">
    <location>
        <begin position="5"/>
        <end position="44"/>
    </location>
</feature>
<comment type="subunit">
    <text evidence="1">Monomer.</text>
</comment>
<feature type="binding site" evidence="11">
    <location>
        <position position="201"/>
    </location>
    <ligand>
        <name>ATP</name>
        <dbReference type="ChEBI" id="CHEBI:30616"/>
    </ligand>
</feature>
<dbReference type="GO" id="GO:0004674">
    <property type="term" value="F:protein serine/threonine kinase activity"/>
    <property type="evidence" value="ECO:0007669"/>
    <property type="project" value="UniProtKB-KW"/>
</dbReference>
<dbReference type="Proteomes" id="UP001162131">
    <property type="component" value="Unassembled WGS sequence"/>
</dbReference>
<keyword evidence="2 15" id="KW-0723">Serine/threonine-protein kinase</keyword>
<evidence type="ECO:0000256" key="8">
    <source>
        <dbReference type="ARBA" id="ARBA00022833"/>
    </source>
</evidence>
<keyword evidence="4" id="KW-0479">Metal-binding</keyword>
<evidence type="ECO:0000256" key="7">
    <source>
        <dbReference type="ARBA" id="ARBA00022777"/>
    </source>
</evidence>
<evidence type="ECO:0000256" key="15">
    <source>
        <dbReference type="RuleBase" id="RU367134"/>
    </source>
</evidence>
<dbReference type="FunFam" id="1.10.510.10:FF:000571">
    <property type="entry name" value="Maternal embryonic leucine zipper kinase"/>
    <property type="match status" value="1"/>
</dbReference>
<keyword evidence="8" id="KW-0862">Zinc</keyword>
<evidence type="ECO:0000256" key="6">
    <source>
        <dbReference type="ARBA" id="ARBA00022771"/>
    </source>
</evidence>